<keyword evidence="12" id="KW-1185">Reference proteome</keyword>
<dbReference type="Gene3D" id="3.40.50.300">
    <property type="entry name" value="P-loop containing nucleotide triphosphate hydrolases"/>
    <property type="match status" value="2"/>
</dbReference>
<proteinExistence type="predicted"/>
<dbReference type="CDD" id="cd03215">
    <property type="entry name" value="ABC_Carb_Monos_II"/>
    <property type="match status" value="1"/>
</dbReference>
<keyword evidence="2" id="KW-0813">Transport</keyword>
<dbReference type="InterPro" id="IPR027417">
    <property type="entry name" value="P-loop_NTPase"/>
</dbReference>
<comment type="subcellular location">
    <subcellularLocation>
        <location evidence="1">Cell membrane</location>
        <topology evidence="1">Peripheral membrane protein</topology>
    </subcellularLocation>
</comment>
<organism evidence="11 12">
    <name type="scientific">Rheinheimera pacifica</name>
    <dbReference type="NCBI Taxonomy" id="173990"/>
    <lineage>
        <taxon>Bacteria</taxon>
        <taxon>Pseudomonadati</taxon>
        <taxon>Pseudomonadota</taxon>
        <taxon>Gammaproteobacteria</taxon>
        <taxon>Chromatiales</taxon>
        <taxon>Chromatiaceae</taxon>
        <taxon>Rheinheimera</taxon>
    </lineage>
</organism>
<feature type="domain" description="ABC transporter" evidence="10">
    <location>
        <begin position="258"/>
        <end position="497"/>
    </location>
</feature>
<evidence type="ECO:0000256" key="8">
    <source>
        <dbReference type="ARBA" id="ARBA00022967"/>
    </source>
</evidence>
<protein>
    <submittedName>
        <fullName evidence="11">Monosaccharide ABC transporter ATP-binding protein, CUT2 family</fullName>
    </submittedName>
</protein>
<sequence>MTTPSLVLELKQVCKHFPGVKALQNVDLRLFAGEVHALLGENGAGKSTLIKVMTGALAKSSGDIYFNGQQCHFASPAAAQRAGISTVYQEVNLLPNLSVAQNLFLGHEPRRFGLIQHKKMQQQAQQLLLRFKLNIDVTAPLAQYSVAVQQLIAIARGVAMSAKVLVLDEPTASLDSSEVQMLFDVMRQLREQGVAIVFITHFLEQVYQISDRITVLRNGSKVGEYLTADLPRSQLIEAMLGKELQQLTQQQAATAVAKQAEPLLVLQQISVKGSLSDISLTVAKGQAVGLAGLLGSGRTEVCRAVYGVDVLSGGEIQFGGKTLTLQQPADAIKAGIALCPEERKTEGIIGPLSIRENIMLALQARRGWWRYLPVKQQQQLAAFYIDKLQIATPDADKPIEQLSGGNQQKVILARWLAINPQLLILDEPTRGIDIGAHAEIVLLIKSLCQQGMSLLVTSSELEELVAFAGKVVVLRDRQKVTELSGDNMTAQHIMQAIAEG</sequence>
<dbReference type="AlphaFoldDB" id="A0A1H6L5E7"/>
<dbReference type="Pfam" id="PF00005">
    <property type="entry name" value="ABC_tran"/>
    <property type="match status" value="2"/>
</dbReference>
<dbReference type="GO" id="GO:0005524">
    <property type="term" value="F:ATP binding"/>
    <property type="evidence" value="ECO:0007669"/>
    <property type="project" value="UniProtKB-KW"/>
</dbReference>
<dbReference type="PROSITE" id="PS00211">
    <property type="entry name" value="ABC_TRANSPORTER_1"/>
    <property type="match status" value="1"/>
</dbReference>
<dbReference type="GO" id="GO:0005886">
    <property type="term" value="C:plasma membrane"/>
    <property type="evidence" value="ECO:0007669"/>
    <property type="project" value="UniProtKB-SubCell"/>
</dbReference>
<evidence type="ECO:0000259" key="10">
    <source>
        <dbReference type="PROSITE" id="PS50893"/>
    </source>
</evidence>
<dbReference type="STRING" id="173990.SAMN05660691_01668"/>
<evidence type="ECO:0000256" key="9">
    <source>
        <dbReference type="ARBA" id="ARBA00023136"/>
    </source>
</evidence>
<dbReference type="FunFam" id="3.40.50.300:FF:000127">
    <property type="entry name" value="Ribose import ATP-binding protein RbsA"/>
    <property type="match status" value="1"/>
</dbReference>
<dbReference type="InterPro" id="IPR050107">
    <property type="entry name" value="ABC_carbohydrate_import_ATPase"/>
</dbReference>
<keyword evidence="6" id="KW-0547">Nucleotide-binding</keyword>
<reference evidence="12" key="1">
    <citation type="submission" date="2016-10" db="EMBL/GenBank/DDBJ databases">
        <authorList>
            <person name="Varghese N."/>
            <person name="Submissions S."/>
        </authorList>
    </citation>
    <scope>NUCLEOTIDE SEQUENCE [LARGE SCALE GENOMIC DNA]</scope>
    <source>
        <strain evidence="12">DSM 17616</strain>
    </source>
</reference>
<dbReference type="InterPro" id="IPR017871">
    <property type="entry name" value="ABC_transporter-like_CS"/>
</dbReference>
<feature type="domain" description="ABC transporter" evidence="10">
    <location>
        <begin position="8"/>
        <end position="243"/>
    </location>
</feature>
<evidence type="ECO:0000256" key="2">
    <source>
        <dbReference type="ARBA" id="ARBA00022448"/>
    </source>
</evidence>
<dbReference type="GO" id="GO:0016887">
    <property type="term" value="F:ATP hydrolysis activity"/>
    <property type="evidence" value="ECO:0007669"/>
    <property type="project" value="InterPro"/>
</dbReference>
<evidence type="ECO:0000256" key="4">
    <source>
        <dbReference type="ARBA" id="ARBA00022597"/>
    </source>
</evidence>
<evidence type="ECO:0000313" key="11">
    <source>
        <dbReference type="EMBL" id="SEH83526.1"/>
    </source>
</evidence>
<keyword evidence="3" id="KW-1003">Cell membrane</keyword>
<evidence type="ECO:0000256" key="3">
    <source>
        <dbReference type="ARBA" id="ARBA00022475"/>
    </source>
</evidence>
<dbReference type="PROSITE" id="PS50893">
    <property type="entry name" value="ABC_TRANSPORTER_2"/>
    <property type="match status" value="2"/>
</dbReference>
<dbReference type="SUPFAM" id="SSF52540">
    <property type="entry name" value="P-loop containing nucleoside triphosphate hydrolases"/>
    <property type="match status" value="2"/>
</dbReference>
<keyword evidence="9" id="KW-0472">Membrane</keyword>
<accession>A0A1H6L5E7</accession>
<evidence type="ECO:0000256" key="5">
    <source>
        <dbReference type="ARBA" id="ARBA00022737"/>
    </source>
</evidence>
<dbReference type="InterPro" id="IPR003593">
    <property type="entry name" value="AAA+_ATPase"/>
</dbReference>
<dbReference type="SMART" id="SM00382">
    <property type="entry name" value="AAA"/>
    <property type="match status" value="2"/>
</dbReference>
<evidence type="ECO:0000256" key="6">
    <source>
        <dbReference type="ARBA" id="ARBA00022741"/>
    </source>
</evidence>
<dbReference type="Proteomes" id="UP000199371">
    <property type="component" value="Unassembled WGS sequence"/>
</dbReference>
<gene>
    <name evidence="11" type="ORF">SAMN05660691_01668</name>
</gene>
<keyword evidence="8" id="KW-1278">Translocase</keyword>
<evidence type="ECO:0000256" key="1">
    <source>
        <dbReference type="ARBA" id="ARBA00004202"/>
    </source>
</evidence>
<dbReference type="CDD" id="cd03216">
    <property type="entry name" value="ABC_Carb_Monos_I"/>
    <property type="match status" value="1"/>
</dbReference>
<dbReference type="RefSeq" id="WP_218141334.1">
    <property type="nucleotide sequence ID" value="NZ_FNXF01000005.1"/>
</dbReference>
<evidence type="ECO:0000256" key="7">
    <source>
        <dbReference type="ARBA" id="ARBA00022840"/>
    </source>
</evidence>
<keyword evidence="5" id="KW-0677">Repeat</keyword>
<dbReference type="InterPro" id="IPR003439">
    <property type="entry name" value="ABC_transporter-like_ATP-bd"/>
</dbReference>
<name>A0A1H6L5E7_9GAMM</name>
<dbReference type="PANTHER" id="PTHR43790">
    <property type="entry name" value="CARBOHYDRATE TRANSPORT ATP-BINDING PROTEIN MG119-RELATED"/>
    <property type="match status" value="1"/>
</dbReference>
<dbReference type="EMBL" id="FNXF01000005">
    <property type="protein sequence ID" value="SEH83526.1"/>
    <property type="molecule type" value="Genomic_DNA"/>
</dbReference>
<evidence type="ECO:0000313" key="12">
    <source>
        <dbReference type="Proteomes" id="UP000199371"/>
    </source>
</evidence>
<keyword evidence="4" id="KW-0762">Sugar transport</keyword>
<dbReference type="PANTHER" id="PTHR43790:SF9">
    <property type="entry name" value="GALACTOFURANOSE TRANSPORTER ATP-BINDING PROTEIN YTFR"/>
    <property type="match status" value="1"/>
</dbReference>
<keyword evidence="7 11" id="KW-0067">ATP-binding</keyword>